<dbReference type="GO" id="GO:0016757">
    <property type="term" value="F:glycosyltransferase activity"/>
    <property type="evidence" value="ECO:0007669"/>
    <property type="project" value="InterPro"/>
</dbReference>
<sequence length="364" mass="42461">MENKKVVLATGIYPPDIGGPATYVKKLEEEFKDRLWNVSIVAYGDKKIINKDFIVISRKQFFLFKYVNYFYHLWRASFRGDFIYAFDLGSSGFSAFIVSLLTFKPLVLRIGGDLLWEGKALRGYKKSMDDFYNLGEYRCFKFFIMKLILKRAKVVFIPAQSLAYIYKKYYGVSEDSLNILPNVVEVRAYQKNNTGTKKILFAGRLVQYKNIDVLIKLVKDINYETYIVGNGPEKKYLEDLIKENNLENKVWIYNYLPKNDLYELIKSCDLGISLSQVEYNPNFILECLSFGLPVLLNKDNGLTLKLPKEFLVDVNSGSDIKNKINYIFDNYDKSLDLVKEYFKPYSFEESFESMMNFLNKKSIC</sequence>
<dbReference type="AlphaFoldDB" id="A0A2H0N9D2"/>
<proteinExistence type="predicted"/>
<protein>
    <recommendedName>
        <fullName evidence="1">Glycosyl transferase family 1 domain-containing protein</fullName>
    </recommendedName>
</protein>
<dbReference type="Gene3D" id="3.40.50.2000">
    <property type="entry name" value="Glycogen Phosphorylase B"/>
    <property type="match status" value="2"/>
</dbReference>
<dbReference type="Pfam" id="PF00534">
    <property type="entry name" value="Glycos_transf_1"/>
    <property type="match status" value="1"/>
</dbReference>
<dbReference type="InterPro" id="IPR001296">
    <property type="entry name" value="Glyco_trans_1"/>
</dbReference>
<evidence type="ECO:0000259" key="1">
    <source>
        <dbReference type="Pfam" id="PF00534"/>
    </source>
</evidence>
<dbReference type="Proteomes" id="UP000229893">
    <property type="component" value="Unassembled WGS sequence"/>
</dbReference>
<dbReference type="SUPFAM" id="SSF53756">
    <property type="entry name" value="UDP-Glycosyltransferase/glycogen phosphorylase"/>
    <property type="match status" value="1"/>
</dbReference>
<evidence type="ECO:0000313" key="3">
    <source>
        <dbReference type="Proteomes" id="UP000229893"/>
    </source>
</evidence>
<dbReference type="PANTHER" id="PTHR45947">
    <property type="entry name" value="SULFOQUINOVOSYL TRANSFERASE SQD2"/>
    <property type="match status" value="1"/>
</dbReference>
<organism evidence="2 3">
    <name type="scientific">Candidatus Liptonbacteria bacterium CG11_big_fil_rev_8_21_14_0_20_35_14</name>
    <dbReference type="NCBI Taxonomy" id="1974634"/>
    <lineage>
        <taxon>Bacteria</taxon>
        <taxon>Candidatus Liptoniibacteriota</taxon>
    </lineage>
</organism>
<dbReference type="InterPro" id="IPR050194">
    <property type="entry name" value="Glycosyltransferase_grp1"/>
</dbReference>
<evidence type="ECO:0000313" key="2">
    <source>
        <dbReference type="EMBL" id="PIR04716.1"/>
    </source>
</evidence>
<dbReference type="EMBL" id="PCWO01000043">
    <property type="protein sequence ID" value="PIR04716.1"/>
    <property type="molecule type" value="Genomic_DNA"/>
</dbReference>
<feature type="domain" description="Glycosyl transferase family 1" evidence="1">
    <location>
        <begin position="190"/>
        <end position="339"/>
    </location>
</feature>
<name>A0A2H0N9D2_9BACT</name>
<gene>
    <name evidence="2" type="ORF">COV57_02935</name>
</gene>
<reference evidence="2 3" key="1">
    <citation type="submission" date="2017-09" db="EMBL/GenBank/DDBJ databases">
        <title>Depth-based differentiation of microbial function through sediment-hosted aquifers and enrichment of novel symbionts in the deep terrestrial subsurface.</title>
        <authorList>
            <person name="Probst A.J."/>
            <person name="Ladd B."/>
            <person name="Jarett J.K."/>
            <person name="Geller-Mcgrath D.E."/>
            <person name="Sieber C.M."/>
            <person name="Emerson J.B."/>
            <person name="Anantharaman K."/>
            <person name="Thomas B.C."/>
            <person name="Malmstrom R."/>
            <person name="Stieglmeier M."/>
            <person name="Klingl A."/>
            <person name="Woyke T."/>
            <person name="Ryan C.M."/>
            <person name="Banfield J.F."/>
        </authorList>
    </citation>
    <scope>NUCLEOTIDE SEQUENCE [LARGE SCALE GENOMIC DNA]</scope>
    <source>
        <strain evidence="2">CG11_big_fil_rev_8_21_14_0_20_35_14</strain>
    </source>
</reference>
<accession>A0A2H0N9D2</accession>
<dbReference type="CDD" id="cd03801">
    <property type="entry name" value="GT4_PimA-like"/>
    <property type="match status" value="1"/>
</dbReference>
<dbReference type="PANTHER" id="PTHR45947:SF3">
    <property type="entry name" value="SULFOQUINOVOSYL TRANSFERASE SQD2"/>
    <property type="match status" value="1"/>
</dbReference>
<comment type="caution">
    <text evidence="2">The sequence shown here is derived from an EMBL/GenBank/DDBJ whole genome shotgun (WGS) entry which is preliminary data.</text>
</comment>